<keyword evidence="7" id="KW-1185">Reference proteome</keyword>
<comment type="subcellular location">
    <subcellularLocation>
        <location evidence="1">Membrane</location>
        <topology evidence="1">Multi-pass membrane protein</topology>
    </subcellularLocation>
</comment>
<dbReference type="GO" id="GO:0009403">
    <property type="term" value="P:toxin biosynthetic process"/>
    <property type="evidence" value="ECO:0007669"/>
    <property type="project" value="InterPro"/>
</dbReference>
<keyword evidence="2 5" id="KW-0812">Transmembrane</keyword>
<proteinExistence type="predicted"/>
<dbReference type="InterPro" id="IPR003825">
    <property type="entry name" value="Colicin-V_CvpA"/>
</dbReference>
<evidence type="ECO:0000256" key="5">
    <source>
        <dbReference type="SAM" id="Phobius"/>
    </source>
</evidence>
<feature type="transmembrane region" description="Helical" evidence="5">
    <location>
        <begin position="108"/>
        <end position="130"/>
    </location>
</feature>
<feature type="transmembrane region" description="Helical" evidence="5">
    <location>
        <begin position="69"/>
        <end position="87"/>
    </location>
</feature>
<evidence type="ECO:0000256" key="4">
    <source>
        <dbReference type="ARBA" id="ARBA00023136"/>
    </source>
</evidence>
<dbReference type="AlphaFoldDB" id="A0A521BFM4"/>
<dbReference type="EMBL" id="FXTM01000005">
    <property type="protein sequence ID" value="SMO45741.1"/>
    <property type="molecule type" value="Genomic_DNA"/>
</dbReference>
<evidence type="ECO:0000313" key="7">
    <source>
        <dbReference type="Proteomes" id="UP000317315"/>
    </source>
</evidence>
<gene>
    <name evidence="6" type="ORF">SAMN06269117_10537</name>
</gene>
<feature type="transmembrane region" description="Helical" evidence="5">
    <location>
        <begin position="29"/>
        <end position="49"/>
    </location>
</feature>
<dbReference type="RefSeq" id="WP_142934391.1">
    <property type="nucleotide sequence ID" value="NZ_FXTM01000005.1"/>
</dbReference>
<keyword evidence="4 5" id="KW-0472">Membrane</keyword>
<keyword evidence="3 5" id="KW-1133">Transmembrane helix</keyword>
<evidence type="ECO:0000256" key="2">
    <source>
        <dbReference type="ARBA" id="ARBA00022692"/>
    </source>
</evidence>
<dbReference type="PANTHER" id="PTHR36926">
    <property type="entry name" value="COLICIN V PRODUCTION PROTEIN"/>
    <property type="match status" value="1"/>
</dbReference>
<sequence>MDLTPLNVLDGLIIVTLGWNFVRGFNKGFIEEIISIAGIILDIYISYLFAHPVAKFIVSESQPQTGEVFVSGLLIFLILFLITKYIAFSVNRLVNKTNLGFINHILGFLFGIFRGILICSLIVFGVSVVAPNSYLVKKSSLGGIAVPVMDRIIHYLPMKHRNEDPIIRKWKIARETLWKNFIFKRYLKGGIFPLKLQR</sequence>
<dbReference type="InterPro" id="IPR052719">
    <property type="entry name" value="CvpA-like"/>
</dbReference>
<protein>
    <submittedName>
        <fullName evidence="6">Membrane protein required for colicin V production</fullName>
    </submittedName>
</protein>
<evidence type="ECO:0000256" key="1">
    <source>
        <dbReference type="ARBA" id="ARBA00004141"/>
    </source>
</evidence>
<name>A0A521BFM4_9BACT</name>
<dbReference type="PANTHER" id="PTHR36926:SF1">
    <property type="entry name" value="COLICIN V PRODUCTION PROTEIN"/>
    <property type="match status" value="1"/>
</dbReference>
<evidence type="ECO:0000256" key="3">
    <source>
        <dbReference type="ARBA" id="ARBA00022989"/>
    </source>
</evidence>
<dbReference type="OrthoDB" id="14368at2"/>
<accession>A0A521BFM4</accession>
<dbReference type="Pfam" id="PF02674">
    <property type="entry name" value="Colicin_V"/>
    <property type="match status" value="1"/>
</dbReference>
<reference evidence="6 7" key="1">
    <citation type="submission" date="2017-05" db="EMBL/GenBank/DDBJ databases">
        <authorList>
            <person name="Varghese N."/>
            <person name="Submissions S."/>
        </authorList>
    </citation>
    <scope>NUCLEOTIDE SEQUENCE [LARGE SCALE GENOMIC DNA]</scope>
    <source>
        <strain evidence="6 7">DSM 16304</strain>
    </source>
</reference>
<evidence type="ECO:0000313" key="6">
    <source>
        <dbReference type="EMBL" id="SMO45741.1"/>
    </source>
</evidence>
<dbReference type="GO" id="GO:0016020">
    <property type="term" value="C:membrane"/>
    <property type="evidence" value="ECO:0007669"/>
    <property type="project" value="UniProtKB-SubCell"/>
</dbReference>
<organism evidence="6 7">
    <name type="scientific">Balnearium lithotrophicum</name>
    <dbReference type="NCBI Taxonomy" id="223788"/>
    <lineage>
        <taxon>Bacteria</taxon>
        <taxon>Pseudomonadati</taxon>
        <taxon>Aquificota</taxon>
        <taxon>Aquificia</taxon>
        <taxon>Desulfurobacteriales</taxon>
        <taxon>Desulfurobacteriaceae</taxon>
        <taxon>Balnearium</taxon>
    </lineage>
</organism>
<dbReference type="Proteomes" id="UP000317315">
    <property type="component" value="Unassembled WGS sequence"/>
</dbReference>